<keyword evidence="1" id="KW-0812">Transmembrane</keyword>
<gene>
    <name evidence="2" type="ORF">WIS52_27735</name>
</gene>
<protein>
    <recommendedName>
        <fullName evidence="4">Transmembrane protein</fullName>
    </recommendedName>
</protein>
<evidence type="ECO:0000313" key="3">
    <source>
        <dbReference type="Proteomes" id="UP001494902"/>
    </source>
</evidence>
<dbReference type="Proteomes" id="UP001494902">
    <property type="component" value="Unassembled WGS sequence"/>
</dbReference>
<keyword evidence="1" id="KW-0472">Membrane</keyword>
<evidence type="ECO:0000313" key="2">
    <source>
        <dbReference type="EMBL" id="MEQ3554274.1"/>
    </source>
</evidence>
<evidence type="ECO:0008006" key="4">
    <source>
        <dbReference type="Google" id="ProtNLM"/>
    </source>
</evidence>
<dbReference type="EMBL" id="JBEDNQ010000014">
    <property type="protein sequence ID" value="MEQ3554274.1"/>
    <property type="molecule type" value="Genomic_DNA"/>
</dbReference>
<sequence>MTRLQVPDASHETELEQELTRIAWRVERWIDPGPAGVVVGAAVAAVAAAFAMPWWGRSSGLQVLTGDAPAGALPQVAVWVAVAALVVSGLALLARFWPLACAAALVCAAGPVTGLWAVWSARTGTVAGADVGPGLVVAVLVAGVLTATWVWIVVSAGPRVPGTPPV</sequence>
<feature type="transmembrane region" description="Helical" evidence="1">
    <location>
        <begin position="131"/>
        <end position="154"/>
    </location>
</feature>
<accession>A0ABV1KIT9</accession>
<evidence type="ECO:0000256" key="1">
    <source>
        <dbReference type="SAM" id="Phobius"/>
    </source>
</evidence>
<reference evidence="2 3" key="1">
    <citation type="submission" date="2024-03" db="EMBL/GenBank/DDBJ databases">
        <title>Draft genome sequence of Pseudonocardia nematodicida JCM 31783.</title>
        <authorList>
            <person name="Butdee W."/>
            <person name="Duangmal K."/>
        </authorList>
    </citation>
    <scope>NUCLEOTIDE SEQUENCE [LARGE SCALE GENOMIC DNA]</scope>
    <source>
        <strain evidence="2 3">JCM 31783</strain>
    </source>
</reference>
<dbReference type="RefSeq" id="WP_349301348.1">
    <property type="nucleotide sequence ID" value="NZ_JBEDNQ010000014.1"/>
</dbReference>
<keyword evidence="3" id="KW-1185">Reference proteome</keyword>
<feature type="transmembrane region" description="Helical" evidence="1">
    <location>
        <begin position="76"/>
        <end position="94"/>
    </location>
</feature>
<organism evidence="2 3">
    <name type="scientific">Pseudonocardia nematodicida</name>
    <dbReference type="NCBI Taxonomy" id="1206997"/>
    <lineage>
        <taxon>Bacteria</taxon>
        <taxon>Bacillati</taxon>
        <taxon>Actinomycetota</taxon>
        <taxon>Actinomycetes</taxon>
        <taxon>Pseudonocardiales</taxon>
        <taxon>Pseudonocardiaceae</taxon>
        <taxon>Pseudonocardia</taxon>
    </lineage>
</organism>
<comment type="caution">
    <text evidence="2">The sequence shown here is derived from an EMBL/GenBank/DDBJ whole genome shotgun (WGS) entry which is preliminary data.</text>
</comment>
<name>A0ABV1KIT9_9PSEU</name>
<feature type="transmembrane region" description="Helical" evidence="1">
    <location>
        <begin position="99"/>
        <end position="119"/>
    </location>
</feature>
<proteinExistence type="predicted"/>
<feature type="transmembrane region" description="Helical" evidence="1">
    <location>
        <begin position="35"/>
        <end position="56"/>
    </location>
</feature>
<keyword evidence="1" id="KW-1133">Transmembrane helix</keyword>